<feature type="signal peptide" evidence="2">
    <location>
        <begin position="1"/>
        <end position="26"/>
    </location>
</feature>
<evidence type="ECO:0000313" key="3">
    <source>
        <dbReference type="EMBL" id="SMC61055.1"/>
    </source>
</evidence>
<dbReference type="PIRSF" id="PIRSF017082">
    <property type="entry name" value="YflP"/>
    <property type="match status" value="1"/>
</dbReference>
<keyword evidence="3" id="KW-0675">Receptor</keyword>
<dbReference type="STRING" id="1938817.SAMN06296008_10926"/>
<evidence type="ECO:0000256" key="1">
    <source>
        <dbReference type="ARBA" id="ARBA00006987"/>
    </source>
</evidence>
<comment type="similarity">
    <text evidence="1">Belongs to the UPF0065 (bug) family.</text>
</comment>
<keyword evidence="4" id="KW-1185">Reference proteome</keyword>
<dbReference type="PANTHER" id="PTHR42928">
    <property type="entry name" value="TRICARBOXYLATE-BINDING PROTEIN"/>
    <property type="match status" value="1"/>
</dbReference>
<dbReference type="Gene3D" id="3.40.190.150">
    <property type="entry name" value="Bordetella uptake gene, domain 1"/>
    <property type="match status" value="1"/>
</dbReference>
<dbReference type="Gene3D" id="3.40.190.10">
    <property type="entry name" value="Periplasmic binding protein-like II"/>
    <property type="match status" value="1"/>
</dbReference>
<dbReference type="AlphaFoldDB" id="A0A1W2AK34"/>
<feature type="chain" id="PRO_5012461540" evidence="2">
    <location>
        <begin position="27"/>
        <end position="328"/>
    </location>
</feature>
<accession>A0A1W2AK34</accession>
<protein>
    <submittedName>
        <fullName evidence="3">Tripartite-type tricarboxylate transporter, receptor component TctC</fullName>
    </submittedName>
</protein>
<dbReference type="RefSeq" id="WP_234986978.1">
    <property type="nucleotide sequence ID" value="NZ_FWXJ01000009.1"/>
</dbReference>
<dbReference type="Proteomes" id="UP000192708">
    <property type="component" value="Unassembled WGS sequence"/>
</dbReference>
<dbReference type="CDD" id="cd13578">
    <property type="entry name" value="PBP2_Bug27"/>
    <property type="match status" value="1"/>
</dbReference>
<dbReference type="EMBL" id="FWXJ01000009">
    <property type="protein sequence ID" value="SMC61055.1"/>
    <property type="molecule type" value="Genomic_DNA"/>
</dbReference>
<organism evidence="3 4">
    <name type="scientific">Polynucleobacter kasalickyi</name>
    <dbReference type="NCBI Taxonomy" id="1938817"/>
    <lineage>
        <taxon>Bacteria</taxon>
        <taxon>Pseudomonadati</taxon>
        <taxon>Pseudomonadota</taxon>
        <taxon>Betaproteobacteria</taxon>
        <taxon>Burkholderiales</taxon>
        <taxon>Burkholderiaceae</taxon>
        <taxon>Polynucleobacter</taxon>
    </lineage>
</organism>
<reference evidence="3 4" key="1">
    <citation type="submission" date="2017-04" db="EMBL/GenBank/DDBJ databases">
        <authorList>
            <person name="Afonso C.L."/>
            <person name="Miller P.J."/>
            <person name="Scott M.A."/>
            <person name="Spackman E."/>
            <person name="Goraichik I."/>
            <person name="Dimitrov K.M."/>
            <person name="Suarez D.L."/>
            <person name="Swayne D.E."/>
        </authorList>
    </citation>
    <scope>NUCLEOTIDE SEQUENCE [LARGE SCALE GENOMIC DNA]</scope>
    <source>
        <strain evidence="3 4">VK13</strain>
    </source>
</reference>
<proteinExistence type="inferred from homology"/>
<evidence type="ECO:0000256" key="2">
    <source>
        <dbReference type="SAM" id="SignalP"/>
    </source>
</evidence>
<sequence>MRSFIQQLSIYTSLIFSLFGALSSNAQEYPSKPITIIVPFSVGGGVDTVARLLGEKLKDSLGQSIIVDNKPGGSGMIGALAVVKANPDGYTLLLGSAGETAINPFVYKTKMQYSPSKDLAPISLITKIPNVLIVNAYSPFKTIGDIVTFAKNNPGKLSYSSSGVGNPQHLNGELLDELAGTEMIHVPYKGAAGQIIDVTSGNVDMTFVSYSGAKNFIESGRVRAIAFTSAKRQDFSPNVPTISEYKPLQSYELENWFGLFAPANTPEPILQKINLEVTKALRDPALVKKLREQGGQPAPMTTQQFNEFIKKESLIYARVVEKAKITAD</sequence>
<evidence type="ECO:0000313" key="4">
    <source>
        <dbReference type="Proteomes" id="UP000192708"/>
    </source>
</evidence>
<dbReference type="PANTHER" id="PTHR42928:SF5">
    <property type="entry name" value="BLR1237 PROTEIN"/>
    <property type="match status" value="1"/>
</dbReference>
<dbReference type="InterPro" id="IPR005064">
    <property type="entry name" value="BUG"/>
</dbReference>
<dbReference type="Pfam" id="PF03401">
    <property type="entry name" value="TctC"/>
    <property type="match status" value="1"/>
</dbReference>
<keyword evidence="2" id="KW-0732">Signal</keyword>
<gene>
    <name evidence="3" type="ORF">SAMN06296008_10926</name>
</gene>
<dbReference type="SUPFAM" id="SSF53850">
    <property type="entry name" value="Periplasmic binding protein-like II"/>
    <property type="match status" value="1"/>
</dbReference>
<dbReference type="InterPro" id="IPR042100">
    <property type="entry name" value="Bug_dom1"/>
</dbReference>
<name>A0A1W2AK34_9BURK</name>